<dbReference type="RefSeq" id="WP_035194818.1">
    <property type="nucleotide sequence ID" value="NZ_JJRY01000005.1"/>
</dbReference>
<evidence type="ECO:0000259" key="1">
    <source>
        <dbReference type="SMART" id="SM00460"/>
    </source>
</evidence>
<dbReference type="AlphaFoldDB" id="A0A072NPJ2"/>
<dbReference type="Proteomes" id="UP000027936">
    <property type="component" value="Unassembled WGS sequence"/>
</dbReference>
<dbReference type="Gene3D" id="3.10.620.30">
    <property type="match status" value="1"/>
</dbReference>
<feature type="domain" description="Transglutaminase-like" evidence="1">
    <location>
        <begin position="260"/>
        <end position="318"/>
    </location>
</feature>
<gene>
    <name evidence="2" type="ORF">M670_01663</name>
</gene>
<dbReference type="InterPro" id="IPR002931">
    <property type="entry name" value="Transglutaminase-like"/>
</dbReference>
<dbReference type="OrthoDB" id="9787782at2"/>
<sequence>MDKHKTKFISVCLILIATICIVVGENSPVFSYSEINEQTKKMANKSRDESVNTHLIQTNTNYSNEEQTLNVFSKSIIDGLIEVTPPSYFVLGFDKEIYLDKIDIHLENKLKLPIQYTIDDVDFYGTKISEIVNFSSSKERLTIDLKNYNSAYIKISLNIVDSQLIQTGLKLKKIKVYGKPTSPYEEEIFLKSKGNFLSGNDIDNPLTIFRAPIQKSVYNLSNEIIGNDSNLSDHEKVIKYIDYMKSYKIGFASNALAINTIREKIGQCGSFTNTLIALAKSQGINGRVIYMMNYPENAGHTVAELWINGKWRMYDPTYGVYYTNTPNNFKNPNILSFNELKNGGGRDKNISRVITNQIRLDEGKPLSYKFINLEIYEKSNPSGPIGPNNIFIYPLKMDAVTKNVITKVDFSLKNQGAEYIGVAFINSNHSWTFSSLVKDKVYKFVITPGLLGTEKGLEDEFKISVESLSGMKIIGAKEKAFNKIQGTFEALEIKFVAKDTQAKLLISHPYIDDKFHYLMIDKYELIETER</sequence>
<dbReference type="EMBL" id="JJRY01000005">
    <property type="protein sequence ID" value="KEF38848.1"/>
    <property type="molecule type" value="Genomic_DNA"/>
</dbReference>
<organism evidence="2 3">
    <name type="scientific">Schinkia azotoformans MEV2011</name>
    <dbReference type="NCBI Taxonomy" id="1348973"/>
    <lineage>
        <taxon>Bacteria</taxon>
        <taxon>Bacillati</taxon>
        <taxon>Bacillota</taxon>
        <taxon>Bacilli</taxon>
        <taxon>Bacillales</taxon>
        <taxon>Bacillaceae</taxon>
        <taxon>Calidifontibacillus/Schinkia group</taxon>
        <taxon>Schinkia</taxon>
    </lineage>
</organism>
<name>A0A072NPJ2_SCHAZ</name>
<dbReference type="GO" id="GO:0006508">
    <property type="term" value="P:proteolysis"/>
    <property type="evidence" value="ECO:0007669"/>
    <property type="project" value="UniProtKB-KW"/>
</dbReference>
<dbReference type="GO" id="GO:0008233">
    <property type="term" value="F:peptidase activity"/>
    <property type="evidence" value="ECO:0007669"/>
    <property type="project" value="UniProtKB-KW"/>
</dbReference>
<dbReference type="SMART" id="SM00460">
    <property type="entry name" value="TGc"/>
    <property type="match status" value="1"/>
</dbReference>
<reference evidence="2 3" key="1">
    <citation type="submission" date="2014-04" db="EMBL/GenBank/DDBJ databases">
        <title>Draft genome sequence of Bacillus azotoformans MEV2011, a (co-) denitrifying strain unable to grow in the presence of oxygen.</title>
        <authorList>
            <person name="Nielsen M."/>
            <person name="Schreiber L."/>
            <person name="Finster K."/>
            <person name="Schramm A."/>
        </authorList>
    </citation>
    <scope>NUCLEOTIDE SEQUENCE [LARGE SCALE GENOMIC DNA]</scope>
    <source>
        <strain evidence="2 3">MEV2011</strain>
    </source>
</reference>
<evidence type="ECO:0000313" key="2">
    <source>
        <dbReference type="EMBL" id="KEF38848.1"/>
    </source>
</evidence>
<comment type="caution">
    <text evidence="2">The sequence shown here is derived from an EMBL/GenBank/DDBJ whole genome shotgun (WGS) entry which is preliminary data.</text>
</comment>
<dbReference type="InterPro" id="IPR038765">
    <property type="entry name" value="Papain-like_cys_pep_sf"/>
</dbReference>
<protein>
    <submittedName>
        <fullName evidence="2">Transglutaminase-like enzyme, predicted cysteine protease</fullName>
    </submittedName>
</protein>
<dbReference type="SUPFAM" id="SSF54001">
    <property type="entry name" value="Cysteine proteinases"/>
    <property type="match status" value="1"/>
</dbReference>
<evidence type="ECO:0000313" key="3">
    <source>
        <dbReference type="Proteomes" id="UP000027936"/>
    </source>
</evidence>
<keyword evidence="2" id="KW-0378">Hydrolase</keyword>
<keyword evidence="2" id="KW-0645">Protease</keyword>
<proteinExistence type="predicted"/>
<accession>A0A072NPJ2</accession>
<dbReference type="Pfam" id="PF01841">
    <property type="entry name" value="Transglut_core"/>
    <property type="match status" value="1"/>
</dbReference>
<dbReference type="PATRIC" id="fig|1348973.3.peg.1624"/>